<reference evidence="3 4" key="1">
    <citation type="submission" date="2023-01" db="EMBL/GenBank/DDBJ databases">
        <title>Analysis of 21 Apiospora genomes using comparative genomics revels a genus with tremendous synthesis potential of carbohydrate active enzymes and secondary metabolites.</title>
        <authorList>
            <person name="Sorensen T."/>
        </authorList>
    </citation>
    <scope>NUCLEOTIDE SEQUENCE [LARGE SCALE GENOMIC DNA]</scope>
    <source>
        <strain evidence="3 4">CBS 20057</strain>
    </source>
</reference>
<evidence type="ECO:0000256" key="1">
    <source>
        <dbReference type="SAM" id="MobiDB-lite"/>
    </source>
</evidence>
<dbReference type="Pfam" id="PF25534">
    <property type="entry name" value="DUF7918"/>
    <property type="match status" value="1"/>
</dbReference>
<evidence type="ECO:0000313" key="4">
    <source>
        <dbReference type="Proteomes" id="UP001396898"/>
    </source>
</evidence>
<feature type="compositionally biased region" description="Basic and acidic residues" evidence="1">
    <location>
        <begin position="304"/>
        <end position="316"/>
    </location>
</feature>
<name>A0ABR1RIF6_9PEZI</name>
<accession>A0ABR1RIF6</accession>
<comment type="caution">
    <text evidence="3">The sequence shown here is derived from an EMBL/GenBank/DDBJ whole genome shotgun (WGS) entry which is preliminary data.</text>
</comment>
<dbReference type="PANTHER" id="PTHR36223:SF1">
    <property type="entry name" value="TRANSCRIPTION ELONGATION FACTOR EAF N-TERMINAL DOMAIN-CONTAINING PROTEIN"/>
    <property type="match status" value="1"/>
</dbReference>
<dbReference type="EMBL" id="JAQQWI010000015">
    <property type="protein sequence ID" value="KAK8013035.1"/>
    <property type="molecule type" value="Genomic_DNA"/>
</dbReference>
<evidence type="ECO:0000313" key="3">
    <source>
        <dbReference type="EMBL" id="KAK8013035.1"/>
    </source>
</evidence>
<dbReference type="InterPro" id="IPR057678">
    <property type="entry name" value="DUF7918"/>
</dbReference>
<dbReference type="PANTHER" id="PTHR36223">
    <property type="entry name" value="BETA-LACTAMASE-TYPE TRANSPEPTIDASE FOLD DOMAIN CONTAINING PROTEIN"/>
    <property type="match status" value="1"/>
</dbReference>
<feature type="compositionally biased region" description="Basic and acidic residues" evidence="1">
    <location>
        <begin position="271"/>
        <end position="290"/>
    </location>
</feature>
<feature type="region of interest" description="Disordered" evidence="1">
    <location>
        <begin position="271"/>
        <end position="353"/>
    </location>
</feature>
<proteinExistence type="predicted"/>
<sequence>MPITEAPQGLKFWLTDRNGNIIPTYDMPANDTNDQFPKGFEDIDRSVKYVEATHDQHYIVHFKKDRDFNSNCDHLAIAFVMDDNGTELLHEPPKEGRRRNLGQDWNAQQGSFHSIGPDGYVKEHFLRFCDIVPVDNGEAPESNEKKTMGVIRAQVYRMRHSGIMKAKRNRHSRGLPEAIPQEVGSKDIAKGALITTRSAYDTRPCEKTRGVDLKLEESYQDEGKRPFFVFELRYLSKSGLIEAKVIEPDVLEGKTPQEILALARQKQRELIQSKEAREESARRSVKREQSEAPGPGPSRKKIKFKETVRYDGKPEINLDSPAEESDPEVDNVIKREVGDGAESGAETDGLFVS</sequence>
<dbReference type="Proteomes" id="UP001396898">
    <property type="component" value="Unassembled WGS sequence"/>
</dbReference>
<protein>
    <recommendedName>
        <fullName evidence="2">DUF7918 domain-containing protein</fullName>
    </recommendedName>
</protein>
<evidence type="ECO:0000259" key="2">
    <source>
        <dbReference type="Pfam" id="PF25534"/>
    </source>
</evidence>
<gene>
    <name evidence="3" type="ORF">PG991_010410</name>
</gene>
<feature type="domain" description="DUF7918" evidence="2">
    <location>
        <begin position="43"/>
        <end position="247"/>
    </location>
</feature>
<organism evidence="3 4">
    <name type="scientific">Apiospora marii</name>
    <dbReference type="NCBI Taxonomy" id="335849"/>
    <lineage>
        <taxon>Eukaryota</taxon>
        <taxon>Fungi</taxon>
        <taxon>Dikarya</taxon>
        <taxon>Ascomycota</taxon>
        <taxon>Pezizomycotina</taxon>
        <taxon>Sordariomycetes</taxon>
        <taxon>Xylariomycetidae</taxon>
        <taxon>Amphisphaeriales</taxon>
        <taxon>Apiosporaceae</taxon>
        <taxon>Apiospora</taxon>
    </lineage>
</organism>
<keyword evidence="4" id="KW-1185">Reference proteome</keyword>